<protein>
    <recommendedName>
        <fullName evidence="1">F-box domain-containing protein</fullName>
    </recommendedName>
</protein>
<dbReference type="InterPro" id="IPR036047">
    <property type="entry name" value="F-box-like_dom_sf"/>
</dbReference>
<name>A0A9N9RPB6_9DIPT</name>
<dbReference type="Pfam" id="PF00646">
    <property type="entry name" value="F-box"/>
    <property type="match status" value="1"/>
</dbReference>
<dbReference type="InterPro" id="IPR001810">
    <property type="entry name" value="F-box_dom"/>
</dbReference>
<dbReference type="Gene3D" id="1.20.1280.50">
    <property type="match status" value="1"/>
</dbReference>
<dbReference type="EMBL" id="OU895877">
    <property type="protein sequence ID" value="CAG9800686.1"/>
    <property type="molecule type" value="Genomic_DNA"/>
</dbReference>
<sequence>MNSTLENLPSKVLTKIISNLQLIDILSLMTTSEILYNICNSNDVWKSIFNRFFKSFCSTEDNTMSNNNLRELCLKIMIENEDQDEFREFIMGYGRYEEPQLRLSKARTNLFQCIEFHDIESDDDSSTESLSSIIMQDLIDIKEIHNSVSSSSNESLQNFQLNNSSTTNLLLSPTSSSTSFNENVKCHEDALSSTDYAQSYVNKDEDENDLGFTRSELIRRLQNLVKIAHKNFNGDVKSLVPATKNGKFALRYSDE</sequence>
<reference evidence="2" key="2">
    <citation type="submission" date="2022-10" db="EMBL/GenBank/DDBJ databases">
        <authorList>
            <consortium name="ENA_rothamsted_submissions"/>
            <consortium name="culmorum"/>
            <person name="King R."/>
        </authorList>
    </citation>
    <scope>NUCLEOTIDE SEQUENCE</scope>
</reference>
<dbReference type="PROSITE" id="PS50181">
    <property type="entry name" value="FBOX"/>
    <property type="match status" value="1"/>
</dbReference>
<gene>
    <name evidence="2" type="ORF">CHIRRI_LOCUS3625</name>
</gene>
<keyword evidence="3" id="KW-1185">Reference proteome</keyword>
<evidence type="ECO:0000313" key="2">
    <source>
        <dbReference type="EMBL" id="CAG9800686.1"/>
    </source>
</evidence>
<proteinExistence type="predicted"/>
<dbReference type="Proteomes" id="UP001153620">
    <property type="component" value="Chromosome 1"/>
</dbReference>
<accession>A0A9N9RPB6</accession>
<dbReference type="SUPFAM" id="SSF81383">
    <property type="entry name" value="F-box domain"/>
    <property type="match status" value="1"/>
</dbReference>
<dbReference type="OrthoDB" id="3219396at2759"/>
<dbReference type="SMART" id="SM00256">
    <property type="entry name" value="FBOX"/>
    <property type="match status" value="1"/>
</dbReference>
<evidence type="ECO:0000259" key="1">
    <source>
        <dbReference type="PROSITE" id="PS50181"/>
    </source>
</evidence>
<dbReference type="AlphaFoldDB" id="A0A9N9RPB6"/>
<feature type="domain" description="F-box" evidence="1">
    <location>
        <begin position="2"/>
        <end position="48"/>
    </location>
</feature>
<evidence type="ECO:0000313" key="3">
    <source>
        <dbReference type="Proteomes" id="UP001153620"/>
    </source>
</evidence>
<reference evidence="2" key="1">
    <citation type="submission" date="2022-01" db="EMBL/GenBank/DDBJ databases">
        <authorList>
            <person name="King R."/>
        </authorList>
    </citation>
    <scope>NUCLEOTIDE SEQUENCE</scope>
</reference>
<organism evidence="2 3">
    <name type="scientific">Chironomus riparius</name>
    <dbReference type="NCBI Taxonomy" id="315576"/>
    <lineage>
        <taxon>Eukaryota</taxon>
        <taxon>Metazoa</taxon>
        <taxon>Ecdysozoa</taxon>
        <taxon>Arthropoda</taxon>
        <taxon>Hexapoda</taxon>
        <taxon>Insecta</taxon>
        <taxon>Pterygota</taxon>
        <taxon>Neoptera</taxon>
        <taxon>Endopterygota</taxon>
        <taxon>Diptera</taxon>
        <taxon>Nematocera</taxon>
        <taxon>Chironomoidea</taxon>
        <taxon>Chironomidae</taxon>
        <taxon>Chironominae</taxon>
        <taxon>Chironomus</taxon>
    </lineage>
</organism>